<evidence type="ECO:0000256" key="5">
    <source>
        <dbReference type="ARBA" id="ARBA00022989"/>
    </source>
</evidence>
<geneLocation type="plasmid" evidence="8">
    <name>pKM01</name>
</geneLocation>
<evidence type="ECO:0000256" key="1">
    <source>
        <dbReference type="ARBA" id="ARBA00004651"/>
    </source>
</evidence>
<proteinExistence type="inferred from homology"/>
<protein>
    <submittedName>
        <fullName evidence="8">Conjugal transfer NTPase protein TraK</fullName>
    </submittedName>
</protein>
<dbReference type="NCBIfam" id="NF045973">
    <property type="entry name" value="conju_CD1115"/>
    <property type="match status" value="1"/>
</dbReference>
<organism evidence="8">
    <name type="scientific">Staphylococcus pseudintermedius</name>
    <dbReference type="NCBI Taxonomy" id="283734"/>
    <lineage>
        <taxon>Bacteria</taxon>
        <taxon>Bacillati</taxon>
        <taxon>Bacillota</taxon>
        <taxon>Bacilli</taxon>
        <taxon>Bacillales</taxon>
        <taxon>Staphylococcaceae</taxon>
        <taxon>Staphylococcus</taxon>
        <taxon>Staphylococcus intermedius group</taxon>
    </lineage>
</organism>
<keyword evidence="5 7" id="KW-1133">Transmembrane helix</keyword>
<dbReference type="PANTHER" id="PTHR37937:SF1">
    <property type="entry name" value="CONJUGATIVE TRANSFER: DNA TRANSPORT"/>
    <property type="match status" value="1"/>
</dbReference>
<comment type="subcellular location">
    <subcellularLocation>
        <location evidence="1">Cell membrane</location>
        <topology evidence="1">Multi-pass membrane protein</topology>
    </subcellularLocation>
</comment>
<evidence type="ECO:0000256" key="6">
    <source>
        <dbReference type="ARBA" id="ARBA00023136"/>
    </source>
</evidence>
<accession>A0A0N9NJJ9</accession>
<dbReference type="InterPro" id="IPR051539">
    <property type="entry name" value="T4SS-coupling_protein"/>
</dbReference>
<feature type="transmembrane region" description="Helical" evidence="7">
    <location>
        <begin position="7"/>
        <end position="27"/>
    </location>
</feature>
<evidence type="ECO:0000256" key="3">
    <source>
        <dbReference type="ARBA" id="ARBA00022475"/>
    </source>
</evidence>
<keyword evidence="3" id="KW-1003">Cell membrane</keyword>
<evidence type="ECO:0000256" key="7">
    <source>
        <dbReference type="SAM" id="Phobius"/>
    </source>
</evidence>
<dbReference type="InterPro" id="IPR003688">
    <property type="entry name" value="TraG/VirD4"/>
</dbReference>
<feature type="transmembrane region" description="Helical" evidence="7">
    <location>
        <begin position="63"/>
        <end position="82"/>
    </location>
</feature>
<gene>
    <name evidence="8" type="primary">traK-2</name>
    <name evidence="8" type="ORF">SP547_pKM00155</name>
</gene>
<dbReference type="CDD" id="cd01127">
    <property type="entry name" value="TrwB_TraG_TraD_VirD4"/>
    <property type="match status" value="1"/>
</dbReference>
<keyword evidence="6 7" id="KW-0472">Membrane</keyword>
<sequence>MKKICLKFLIVLLVAEILMLILSYLYACVIVTDEIQNLSITVTDNIKQFFNFSNNIGKIRKEFLFNLNTQLVAIAVAIFLYFKWFFNWKKESAGAKKSKQKTYGSSQIAEDKEIAPLKKDNGNYLIGKHKRKYVYQPKRSKMNRHVLINAPTASGKTTAYSIPNIKKIADRGESFVSTDTKGDTYNATAKYLKEQGYKIRVINLIDKTRSDAINPFDYIFSISDAQNFVDSFLKSTGTSSSDESYWDRAESLYMSTLVLYVIKHFEKEFKNIPNWINLYLEIGDDVEKRNALFDAIKDDKDIAKRSYELYRVNTSSKVESSILLGISSRMQYFLDEDTESLLAKSDFEYADIVNEKTALFIITQERDVISSIVSSVIMTQTIDKLIEYADNLPELSYAKPIHLMMDEFANIAKLKAFAKTLTTIRAKNIILTAIVQELNQIKVKYGEDYNTILSSFDTKILMGTTDTDTIDYFVKLGGEYTADIYSDSEKDDEHSKSTRIGQINVLNSSLIRELDVNNEIIAFIRGHNPMFLKRTYYFEEKEFKEVLEKSYWHDIAARKNVVNYKSLKLETNDTIMNTEHISNQDLAGLEYKDEFPIESKEENKSFKGFGKW</sequence>
<reference evidence="8" key="1">
    <citation type="submission" date="2015-08" db="EMBL/GenBank/DDBJ databases">
        <title>Complete Plasmid Sequence of Staphylococcus pseudintermedius HK547/11 pKM01.</title>
        <authorList>
            <person name="Calcutt M.J."/>
            <person name="Foecking M.F."/>
            <person name="Hsieh H.-Y."/>
            <person name="Stewart G.C."/>
            <person name="Pintaric S."/>
            <person name="Martinec B.S."/>
            <person name="Matanovic K."/>
        </authorList>
    </citation>
    <scope>NUCLEOTIDE SEQUENCE</scope>
    <source>
        <strain evidence="8">HR547/11</strain>
        <plasmid evidence="8">pKM01</plasmid>
    </source>
</reference>
<dbReference type="PANTHER" id="PTHR37937">
    <property type="entry name" value="CONJUGATIVE TRANSFER: DNA TRANSPORT"/>
    <property type="match status" value="1"/>
</dbReference>
<dbReference type="RefSeq" id="WP_172686247.1">
    <property type="nucleotide sequence ID" value="NZ_JAVRZE010000013.1"/>
</dbReference>
<dbReference type="Gene3D" id="3.40.50.300">
    <property type="entry name" value="P-loop containing nucleotide triphosphate hydrolases"/>
    <property type="match status" value="2"/>
</dbReference>
<keyword evidence="4 7" id="KW-0812">Transmembrane</keyword>
<name>A0A0N9NJJ9_STAPS</name>
<dbReference type="Pfam" id="PF02534">
    <property type="entry name" value="T4SS-DNA_transf"/>
    <property type="match status" value="1"/>
</dbReference>
<dbReference type="SUPFAM" id="SSF52540">
    <property type="entry name" value="P-loop containing nucleoside triphosphate hydrolases"/>
    <property type="match status" value="1"/>
</dbReference>
<evidence type="ECO:0000313" key="8">
    <source>
        <dbReference type="EMBL" id="ALG87930.1"/>
    </source>
</evidence>
<evidence type="ECO:0000256" key="4">
    <source>
        <dbReference type="ARBA" id="ARBA00022692"/>
    </source>
</evidence>
<keyword evidence="8" id="KW-0614">Plasmid</keyword>
<dbReference type="InterPro" id="IPR027417">
    <property type="entry name" value="P-loop_NTPase"/>
</dbReference>
<dbReference type="AlphaFoldDB" id="A0A0N9NJJ9"/>
<dbReference type="GO" id="GO:0005886">
    <property type="term" value="C:plasma membrane"/>
    <property type="evidence" value="ECO:0007669"/>
    <property type="project" value="UniProtKB-SubCell"/>
</dbReference>
<evidence type="ECO:0000256" key="2">
    <source>
        <dbReference type="ARBA" id="ARBA00008806"/>
    </source>
</evidence>
<comment type="similarity">
    <text evidence="2">Belongs to the VirD4/TraG family.</text>
</comment>
<dbReference type="EMBL" id="KT373969">
    <property type="protein sequence ID" value="ALG87930.1"/>
    <property type="molecule type" value="Genomic_DNA"/>
</dbReference>